<keyword evidence="2" id="KW-1185">Reference proteome</keyword>
<proteinExistence type="predicted"/>
<evidence type="ECO:0000313" key="1">
    <source>
        <dbReference type="EMBL" id="GFE66802.1"/>
    </source>
</evidence>
<evidence type="ECO:0000313" key="2">
    <source>
        <dbReference type="Proteomes" id="UP000436822"/>
    </source>
</evidence>
<sequence length="120" mass="12946">MAGRSILRRIVTWPRLLYLGIGFAAGLALAGQINRPSDQDLLDQGYGAYLAHRVAQSDLELARTDCTATPPDPATTDATTVRTVISCAWTTETQTHVFETGYAANGTAVFSDSTTKERLN</sequence>
<gene>
    <name evidence="1" type="ORF">KIN_38760</name>
</gene>
<comment type="caution">
    <text evidence="1">The sequence shown here is derived from an EMBL/GenBank/DDBJ whole genome shotgun (WGS) entry which is preliminary data.</text>
</comment>
<dbReference type="EMBL" id="BLJE01000006">
    <property type="protein sequence ID" value="GFE66802.1"/>
    <property type="molecule type" value="Genomic_DNA"/>
</dbReference>
<dbReference type="RefSeq" id="WP_159810176.1">
    <property type="nucleotide sequence ID" value="NZ_BLJE01000006.1"/>
</dbReference>
<organism evidence="1 2">
    <name type="scientific">Litoreibacter roseus</name>
    <dbReference type="NCBI Taxonomy" id="2601869"/>
    <lineage>
        <taxon>Bacteria</taxon>
        <taxon>Pseudomonadati</taxon>
        <taxon>Pseudomonadota</taxon>
        <taxon>Alphaproteobacteria</taxon>
        <taxon>Rhodobacterales</taxon>
        <taxon>Roseobacteraceae</taxon>
        <taxon>Litoreibacter</taxon>
    </lineage>
</organism>
<name>A0A6N6JNB4_9RHOB</name>
<dbReference type="Proteomes" id="UP000436822">
    <property type="component" value="Unassembled WGS sequence"/>
</dbReference>
<protein>
    <submittedName>
        <fullName evidence="1">Uncharacterized protein</fullName>
    </submittedName>
</protein>
<reference evidence="1 2" key="1">
    <citation type="submission" date="2019-12" db="EMBL/GenBank/DDBJ databases">
        <title>Litoreibacter badius sp. nov., a novel bacteriochlorophyll a-containing bacterium in the genus Litoreibacter.</title>
        <authorList>
            <person name="Kanamuro M."/>
            <person name="Takabe Y."/>
            <person name="Mori K."/>
            <person name="Takaichi S."/>
            <person name="Hanada S."/>
        </authorList>
    </citation>
    <scope>NUCLEOTIDE SEQUENCE [LARGE SCALE GENOMIC DNA]</scope>
    <source>
        <strain evidence="1 2">K6</strain>
    </source>
</reference>
<accession>A0A6N6JNB4</accession>
<dbReference type="AlphaFoldDB" id="A0A6N6JNB4"/>